<evidence type="ECO:0000256" key="3">
    <source>
        <dbReference type="ARBA" id="ARBA00023237"/>
    </source>
</evidence>
<feature type="chain" id="PRO_5038839518" description="OmpA-like domain-containing protein" evidence="5">
    <location>
        <begin position="22"/>
        <end position="471"/>
    </location>
</feature>
<sequence length="471" mass="53409">MKRNYFIFISFLMALALILVACTNKVDKSDESVWTNEAEDEVVAEQLNESEEIGNDLTFDGEVFIEGVLKVDASTMRIEAASNLLPGTKVKVDKYMEPFRNRLVMGMLTNDDTEVKEDGTIIVEMERPSEFQNGKYIEITLEVTSQSQVNEISEVYGENGENLTGAHIYQSESFDGEVSKKVFVPIYVLLDGNEIEVEFSTPERAEKPVDYGETELWFDYELTNDHRFYYVRGKMNLIEGAEIQGGYFSSPAAVTPQFTYMNKTKVQPDGTFLLRIQYSSKRPEGYIQIMSGPNMTHELKKAMKDVYGENYENISGELVEEGDNGSKRIYMELYPEPPEIEVPEETNLTSDEEEIKVAMPDDVLFDYDSHELKLDSTSTLDDIVTILNGLESSTIIHIDGHTDSQGDADYNIDLSERRAQSVKEYLSENGDIGHLNITINGYGETRPIESNDDESGRKKNRRVEIIINPKN</sequence>
<keyword evidence="5" id="KW-0732">Signal</keyword>
<protein>
    <recommendedName>
        <fullName evidence="6">OmpA-like domain-containing protein</fullName>
    </recommendedName>
</protein>
<dbReference type="PROSITE" id="PS51257">
    <property type="entry name" value="PROKAR_LIPOPROTEIN"/>
    <property type="match status" value="1"/>
</dbReference>
<proteinExistence type="predicted"/>
<keyword evidence="3" id="KW-0998">Cell outer membrane</keyword>
<dbReference type="RefSeq" id="WP_003324471.1">
    <property type="nucleotide sequence ID" value="NZ_ALPT02000002.1"/>
</dbReference>
<evidence type="ECO:0000313" key="7">
    <source>
        <dbReference type="EMBL" id="THG89799.1"/>
    </source>
</evidence>
<gene>
    <name evidence="7" type="ORF">AJ85_14945</name>
</gene>
<dbReference type="InterPro" id="IPR006664">
    <property type="entry name" value="OMP_bac"/>
</dbReference>
<organism evidence="7 8">
    <name type="scientific">Alkalihalobacillus alcalophilus ATCC 27647 = CGMCC 1.3604</name>
    <dbReference type="NCBI Taxonomy" id="1218173"/>
    <lineage>
        <taxon>Bacteria</taxon>
        <taxon>Bacillati</taxon>
        <taxon>Bacillota</taxon>
        <taxon>Bacilli</taxon>
        <taxon>Bacillales</taxon>
        <taxon>Bacillaceae</taxon>
        <taxon>Alkalihalobacillus</taxon>
    </lineage>
</organism>
<dbReference type="CDD" id="cd07185">
    <property type="entry name" value="OmpA_C-like"/>
    <property type="match status" value="1"/>
</dbReference>
<dbReference type="GO" id="GO:0009279">
    <property type="term" value="C:cell outer membrane"/>
    <property type="evidence" value="ECO:0007669"/>
    <property type="project" value="UniProtKB-SubCell"/>
</dbReference>
<dbReference type="SUPFAM" id="SSF103088">
    <property type="entry name" value="OmpA-like"/>
    <property type="match status" value="1"/>
</dbReference>
<evidence type="ECO:0000313" key="8">
    <source>
        <dbReference type="Proteomes" id="UP000297014"/>
    </source>
</evidence>
<reference evidence="7 8" key="1">
    <citation type="submission" date="2014-01" db="EMBL/GenBank/DDBJ databases">
        <title>Draft genome sequencing of Bacillus alcalophilus CGMCC 1.3604.</title>
        <authorList>
            <person name="Yang J."/>
            <person name="Diao L."/>
            <person name="Yang S."/>
        </authorList>
    </citation>
    <scope>NUCLEOTIDE SEQUENCE [LARGE SCALE GENOMIC DNA]</scope>
    <source>
        <strain evidence="7 8">CGMCC 1.3604</strain>
    </source>
</reference>
<accession>A0A4S4K1E0</accession>
<dbReference type="InterPro" id="IPR006665">
    <property type="entry name" value="OmpA-like"/>
</dbReference>
<evidence type="ECO:0000256" key="1">
    <source>
        <dbReference type="ARBA" id="ARBA00004442"/>
    </source>
</evidence>
<keyword evidence="2 4" id="KW-0472">Membrane</keyword>
<name>A0A4S4K1E0_ALKAL</name>
<dbReference type="AlphaFoldDB" id="A0A4S4K1E0"/>
<dbReference type="InterPro" id="IPR036737">
    <property type="entry name" value="OmpA-like_sf"/>
</dbReference>
<evidence type="ECO:0000256" key="5">
    <source>
        <dbReference type="SAM" id="SignalP"/>
    </source>
</evidence>
<evidence type="ECO:0000256" key="4">
    <source>
        <dbReference type="PROSITE-ProRule" id="PRU00473"/>
    </source>
</evidence>
<comment type="caution">
    <text evidence="7">The sequence shown here is derived from an EMBL/GenBank/DDBJ whole genome shotgun (WGS) entry which is preliminary data.</text>
</comment>
<dbReference type="PANTHER" id="PTHR30329">
    <property type="entry name" value="STATOR ELEMENT OF FLAGELLAR MOTOR COMPLEX"/>
    <property type="match status" value="1"/>
</dbReference>
<dbReference type="EMBL" id="JALP01000194">
    <property type="protein sequence ID" value="THG89799.1"/>
    <property type="molecule type" value="Genomic_DNA"/>
</dbReference>
<comment type="subcellular location">
    <subcellularLocation>
        <location evidence="1">Cell outer membrane</location>
    </subcellularLocation>
</comment>
<evidence type="ECO:0000259" key="6">
    <source>
        <dbReference type="PROSITE" id="PS51123"/>
    </source>
</evidence>
<dbReference type="PANTHER" id="PTHR30329:SF21">
    <property type="entry name" value="LIPOPROTEIN YIAD-RELATED"/>
    <property type="match status" value="1"/>
</dbReference>
<dbReference type="Gene3D" id="3.30.1330.60">
    <property type="entry name" value="OmpA-like domain"/>
    <property type="match status" value="1"/>
</dbReference>
<evidence type="ECO:0000256" key="2">
    <source>
        <dbReference type="ARBA" id="ARBA00023136"/>
    </source>
</evidence>
<dbReference type="Proteomes" id="UP000297014">
    <property type="component" value="Unassembled WGS sequence"/>
</dbReference>
<dbReference type="PROSITE" id="PS51123">
    <property type="entry name" value="OMPA_2"/>
    <property type="match status" value="1"/>
</dbReference>
<dbReference type="InterPro" id="IPR050330">
    <property type="entry name" value="Bact_OuterMem_StrucFunc"/>
</dbReference>
<dbReference type="PRINTS" id="PR01021">
    <property type="entry name" value="OMPADOMAIN"/>
</dbReference>
<dbReference type="Pfam" id="PF00691">
    <property type="entry name" value="OmpA"/>
    <property type="match status" value="1"/>
</dbReference>
<feature type="signal peptide" evidence="5">
    <location>
        <begin position="1"/>
        <end position="21"/>
    </location>
</feature>
<feature type="domain" description="OmpA-like" evidence="6">
    <location>
        <begin position="352"/>
        <end position="471"/>
    </location>
</feature>